<organism evidence="3 4">
    <name type="scientific">Exaiptasia diaphana</name>
    <name type="common">Tropical sea anemone</name>
    <name type="synonym">Aiptasia pulchella</name>
    <dbReference type="NCBI Taxonomy" id="2652724"/>
    <lineage>
        <taxon>Eukaryota</taxon>
        <taxon>Metazoa</taxon>
        <taxon>Cnidaria</taxon>
        <taxon>Anthozoa</taxon>
        <taxon>Hexacorallia</taxon>
        <taxon>Actiniaria</taxon>
        <taxon>Aiptasiidae</taxon>
        <taxon>Exaiptasia</taxon>
    </lineage>
</organism>
<dbReference type="PANTHER" id="PTHR45712">
    <property type="entry name" value="AGAP008170-PA"/>
    <property type="match status" value="1"/>
</dbReference>
<dbReference type="Pfam" id="PF13855">
    <property type="entry name" value="LRR_8"/>
    <property type="match status" value="2"/>
</dbReference>
<dbReference type="Gene3D" id="3.80.10.10">
    <property type="entry name" value="Ribonuclease Inhibitor"/>
    <property type="match status" value="1"/>
</dbReference>
<evidence type="ECO:0000256" key="2">
    <source>
        <dbReference type="ARBA" id="ARBA00022737"/>
    </source>
</evidence>
<evidence type="ECO:0000313" key="3">
    <source>
        <dbReference type="EnsemblMetazoa" id="XP_020900057.1"/>
    </source>
</evidence>
<dbReference type="AlphaFoldDB" id="A0A913X782"/>
<keyword evidence="2" id="KW-0677">Repeat</keyword>
<proteinExistence type="predicted"/>
<evidence type="ECO:0000313" key="4">
    <source>
        <dbReference type="Proteomes" id="UP000887567"/>
    </source>
</evidence>
<reference evidence="3" key="1">
    <citation type="submission" date="2022-11" db="UniProtKB">
        <authorList>
            <consortium name="EnsemblMetazoa"/>
        </authorList>
    </citation>
    <scope>IDENTIFICATION</scope>
</reference>
<dbReference type="InterPro" id="IPR032675">
    <property type="entry name" value="LRR_dom_sf"/>
</dbReference>
<dbReference type="InterPro" id="IPR050333">
    <property type="entry name" value="SLRP"/>
</dbReference>
<dbReference type="Proteomes" id="UP000887567">
    <property type="component" value="Unplaced"/>
</dbReference>
<dbReference type="SUPFAM" id="SSF52058">
    <property type="entry name" value="L domain-like"/>
    <property type="match status" value="1"/>
</dbReference>
<dbReference type="KEGG" id="epa:110238712"/>
<dbReference type="EnsemblMetazoa" id="XM_021044398.2">
    <property type="protein sequence ID" value="XP_020900057.1"/>
    <property type="gene ID" value="LOC110238712"/>
</dbReference>
<protein>
    <submittedName>
        <fullName evidence="3">Uncharacterized protein</fullName>
    </submittedName>
</protein>
<dbReference type="OrthoDB" id="5989349at2759"/>
<dbReference type="PROSITE" id="PS51450">
    <property type="entry name" value="LRR"/>
    <property type="match status" value="1"/>
</dbReference>
<dbReference type="InterPro" id="IPR001611">
    <property type="entry name" value="Leu-rich_rpt"/>
</dbReference>
<name>A0A913X782_EXADI</name>
<accession>A0A913X782</accession>
<evidence type="ECO:0000256" key="1">
    <source>
        <dbReference type="ARBA" id="ARBA00022614"/>
    </source>
</evidence>
<keyword evidence="1" id="KW-0433">Leucine-rich repeat</keyword>
<dbReference type="RefSeq" id="XP_020900057.1">
    <property type="nucleotide sequence ID" value="XM_021044398.2"/>
</dbReference>
<dbReference type="GeneID" id="110238712"/>
<sequence>MSFVKGLKLSGNHLTRFPDLKGISKSIQLLDLSDNRIRDISPIAQSGIEDILQLDLSYNRIVSIPDDFKKVKIFVYLSFSNNQIKKIPAGVLKASSSLLQLFLQNNEIEVIEKGSFDGMTSLIGM</sequence>
<keyword evidence="4" id="KW-1185">Reference proteome</keyword>
<dbReference type="PANTHER" id="PTHR45712:SF22">
    <property type="entry name" value="INSULIN-LIKE GROWTH FACTOR-BINDING PROTEIN COMPLEX ACID LABILE SUBUNIT"/>
    <property type="match status" value="1"/>
</dbReference>